<keyword evidence="3" id="KW-0560">Oxidoreductase</keyword>
<sequence length="270" mass="28594">MPSFSSNFANKHVLVTGGSKGIGRSIVEAFLTEGANVSFCARTIRGDEFSLFKGATNGARAVGSAVDISSPEEIKSWVGKAAKEFGRIDSVIANASPLIGEATPEAWENSFRADILGLVTLIDASTPFLEERVKASENASLVVISSMAGFEARHPIAGSPYSTFKRAQAVLAKDYARKLGALGIRINSIAPGSIENPNITLPDGTVQLSQYQIVKRDNYPFYKSLLDAVPLARTGVPEEVANTVIFLASGLASYINGANIVVDGGMSLFF</sequence>
<dbReference type="PRINTS" id="PR00081">
    <property type="entry name" value="GDHRDH"/>
</dbReference>
<dbReference type="InterPro" id="IPR052178">
    <property type="entry name" value="Sec_Metab_Biosynth_SDR"/>
</dbReference>
<dbReference type="OrthoDB" id="414540at2759"/>
<dbReference type="Proteomes" id="UP000034112">
    <property type="component" value="Unassembled WGS sequence"/>
</dbReference>
<dbReference type="InterPro" id="IPR036291">
    <property type="entry name" value="NAD(P)-bd_dom_sf"/>
</dbReference>
<dbReference type="OMA" id="AKDFGRW"/>
<evidence type="ECO:0000256" key="1">
    <source>
        <dbReference type="ARBA" id="ARBA00006484"/>
    </source>
</evidence>
<evidence type="ECO:0000313" key="5">
    <source>
        <dbReference type="Proteomes" id="UP000034112"/>
    </source>
</evidence>
<evidence type="ECO:0000256" key="3">
    <source>
        <dbReference type="ARBA" id="ARBA00023002"/>
    </source>
</evidence>
<keyword evidence="2" id="KW-0521">NADP</keyword>
<evidence type="ECO:0000256" key="2">
    <source>
        <dbReference type="ARBA" id="ARBA00022857"/>
    </source>
</evidence>
<dbReference type="EMBL" id="JOKZ01000137">
    <property type="protein sequence ID" value="KKP02748.1"/>
    <property type="molecule type" value="Genomic_DNA"/>
</dbReference>
<evidence type="ECO:0000313" key="4">
    <source>
        <dbReference type="EMBL" id="KKP02748.1"/>
    </source>
</evidence>
<dbReference type="PANTHER" id="PTHR43618">
    <property type="entry name" value="7-ALPHA-HYDROXYSTEROID DEHYDROGENASE"/>
    <property type="match status" value="1"/>
</dbReference>
<dbReference type="GO" id="GO:0016491">
    <property type="term" value="F:oxidoreductase activity"/>
    <property type="evidence" value="ECO:0007669"/>
    <property type="project" value="UniProtKB-KW"/>
</dbReference>
<organism evidence="4 5">
    <name type="scientific">Trichoderma harzianum</name>
    <name type="common">Hypocrea lixii</name>
    <dbReference type="NCBI Taxonomy" id="5544"/>
    <lineage>
        <taxon>Eukaryota</taxon>
        <taxon>Fungi</taxon>
        <taxon>Dikarya</taxon>
        <taxon>Ascomycota</taxon>
        <taxon>Pezizomycotina</taxon>
        <taxon>Sordariomycetes</taxon>
        <taxon>Hypocreomycetidae</taxon>
        <taxon>Hypocreales</taxon>
        <taxon>Hypocreaceae</taxon>
        <taxon>Trichoderma</taxon>
    </lineage>
</organism>
<name>A0A0F9XRB5_TRIHA</name>
<gene>
    <name evidence="4" type="ORF">THAR02_05137</name>
</gene>
<dbReference type="InterPro" id="IPR002347">
    <property type="entry name" value="SDR_fam"/>
</dbReference>
<comment type="caution">
    <text evidence="4">The sequence shown here is derived from an EMBL/GenBank/DDBJ whole genome shotgun (WGS) entry which is preliminary data.</text>
</comment>
<dbReference type="Gene3D" id="3.40.50.720">
    <property type="entry name" value="NAD(P)-binding Rossmann-like Domain"/>
    <property type="match status" value="1"/>
</dbReference>
<dbReference type="PANTHER" id="PTHR43618:SF8">
    <property type="entry name" value="7ALPHA-HYDROXYSTEROID DEHYDROGENASE"/>
    <property type="match status" value="1"/>
</dbReference>
<dbReference type="Pfam" id="PF13561">
    <property type="entry name" value="adh_short_C2"/>
    <property type="match status" value="1"/>
</dbReference>
<protein>
    <submittedName>
        <fullName evidence="4">Uncharacterized protein</fullName>
    </submittedName>
</protein>
<reference evidence="5" key="1">
    <citation type="journal article" date="2015" name="Genome Announc.">
        <title>Draft whole-genome sequence of the biocontrol agent Trichoderma harzianum T6776.</title>
        <authorList>
            <person name="Baroncelli R."/>
            <person name="Piaggeschi G."/>
            <person name="Fiorini L."/>
            <person name="Bertolini E."/>
            <person name="Zapparata A."/>
            <person name="Pe M.E."/>
            <person name="Sarrocco S."/>
            <person name="Vannacci G."/>
        </authorList>
    </citation>
    <scope>NUCLEOTIDE SEQUENCE [LARGE SCALE GENOMIC DNA]</scope>
    <source>
        <strain evidence="5">T6776</strain>
    </source>
</reference>
<dbReference type="SUPFAM" id="SSF51735">
    <property type="entry name" value="NAD(P)-binding Rossmann-fold domains"/>
    <property type="match status" value="1"/>
</dbReference>
<accession>A0A0F9XRB5</accession>
<dbReference type="AlphaFoldDB" id="A0A0F9XRB5"/>
<comment type="similarity">
    <text evidence="1">Belongs to the short-chain dehydrogenases/reductases (SDR) family.</text>
</comment>
<proteinExistence type="inferred from homology"/>